<organism evidence="7 8">
    <name type="scientific">Syntrophotalea acetylenica</name>
    <name type="common">Pelobacter acetylenicus</name>
    <dbReference type="NCBI Taxonomy" id="29542"/>
    <lineage>
        <taxon>Bacteria</taxon>
        <taxon>Pseudomonadati</taxon>
        <taxon>Thermodesulfobacteriota</taxon>
        <taxon>Desulfuromonadia</taxon>
        <taxon>Desulfuromonadales</taxon>
        <taxon>Syntrophotaleaceae</taxon>
        <taxon>Syntrophotalea</taxon>
    </lineage>
</organism>
<keyword evidence="7" id="KW-0969">Cilium</keyword>
<dbReference type="GO" id="GO:0044780">
    <property type="term" value="P:bacterial-type flagellum assembly"/>
    <property type="evidence" value="ECO:0007669"/>
    <property type="project" value="InterPro"/>
</dbReference>
<keyword evidence="8" id="KW-1185">Reference proteome</keyword>
<dbReference type="GO" id="GO:0005829">
    <property type="term" value="C:cytosol"/>
    <property type="evidence" value="ECO:0007669"/>
    <property type="project" value="UniProtKB-SubCell"/>
</dbReference>
<comment type="subcellular location">
    <subcellularLocation>
        <location evidence="1 6">Cytoplasm</location>
        <location evidence="1 6">Cytosol</location>
    </subcellularLocation>
</comment>
<evidence type="ECO:0000256" key="4">
    <source>
        <dbReference type="ARBA" id="ARBA00022795"/>
    </source>
</evidence>
<dbReference type="GO" id="GO:0071973">
    <property type="term" value="P:bacterial-type flagellum-dependent cell motility"/>
    <property type="evidence" value="ECO:0007669"/>
    <property type="project" value="TreeGrafter"/>
</dbReference>
<dbReference type="PANTHER" id="PTHR34773">
    <property type="entry name" value="FLAGELLAR SECRETION CHAPERONE FLIS"/>
    <property type="match status" value="1"/>
</dbReference>
<keyword evidence="4 6" id="KW-1005">Bacterial flagellum biogenesis</keyword>
<name>A0A1L3GDL9_SYNAC</name>
<reference evidence="7 8" key="1">
    <citation type="journal article" date="2017" name="Genome Announc.">
        <title>Complete Genome Sequences of Two Acetylene-Fermenting Pelobacter acetylenicus Strains.</title>
        <authorList>
            <person name="Sutton J.M."/>
            <person name="Baesman S.M."/>
            <person name="Fierst J.L."/>
            <person name="Poret-Peterson A.T."/>
            <person name="Oremland R.S."/>
            <person name="Dunlap D.S."/>
            <person name="Akob D.M."/>
        </authorList>
    </citation>
    <scope>NUCLEOTIDE SEQUENCE [LARGE SCALE GENOMIC DNA]</scope>
    <source>
        <strain evidence="7 8">DSM 3247</strain>
    </source>
</reference>
<dbReference type="SUPFAM" id="SSF101116">
    <property type="entry name" value="Flagellar export chaperone FliS"/>
    <property type="match status" value="1"/>
</dbReference>
<dbReference type="PANTHER" id="PTHR34773:SF1">
    <property type="entry name" value="FLAGELLAR SECRETION CHAPERONE FLIS"/>
    <property type="match status" value="1"/>
</dbReference>
<keyword evidence="3 6" id="KW-0963">Cytoplasm</keyword>
<protein>
    <recommendedName>
        <fullName evidence="6">Flagellar secretion chaperone FliS</fullName>
    </recommendedName>
</protein>
<dbReference type="InterPro" id="IPR003713">
    <property type="entry name" value="FliS"/>
</dbReference>
<keyword evidence="7" id="KW-0966">Cell projection</keyword>
<dbReference type="PIRSF" id="PIRSF039090">
    <property type="entry name" value="Flis"/>
    <property type="match status" value="1"/>
</dbReference>
<dbReference type="Proteomes" id="UP000182264">
    <property type="component" value="Chromosome"/>
</dbReference>
<dbReference type="AlphaFoldDB" id="A0A1L3GDL9"/>
<dbReference type="STRING" id="29542.A6070_09865"/>
<dbReference type="RefSeq" id="WP_072285611.1">
    <property type="nucleotide sequence ID" value="NZ_CP015455.1"/>
</dbReference>
<dbReference type="OrthoDB" id="5343669at2"/>
<dbReference type="EMBL" id="CP015518">
    <property type="protein sequence ID" value="APG23798.1"/>
    <property type="molecule type" value="Genomic_DNA"/>
</dbReference>
<gene>
    <name evidence="7" type="ORF">A7E75_01255</name>
</gene>
<sequence>MNPYLNQYKNNQINTASPEQIMIMLYDGALRFLAQAMQGIDDNDIELKNRGIQKAMAIVMEFRNTLDHNIGGEIAANLDALYDYMIREMIQANLKKDRQKLQAVHAMLADLRDTWKEAIVIAGNESRLSPAVNAGYQPLKASL</sequence>
<evidence type="ECO:0000256" key="3">
    <source>
        <dbReference type="ARBA" id="ARBA00022490"/>
    </source>
</evidence>
<keyword evidence="5" id="KW-0143">Chaperone</keyword>
<comment type="similarity">
    <text evidence="2 6">Belongs to the FliS family.</text>
</comment>
<dbReference type="InterPro" id="IPR036584">
    <property type="entry name" value="FliS_sf"/>
</dbReference>
<proteinExistence type="inferred from homology"/>
<evidence type="ECO:0000256" key="2">
    <source>
        <dbReference type="ARBA" id="ARBA00008787"/>
    </source>
</evidence>
<dbReference type="Gene3D" id="1.20.120.340">
    <property type="entry name" value="Flagellar protein FliS"/>
    <property type="match status" value="1"/>
</dbReference>
<dbReference type="CDD" id="cd16098">
    <property type="entry name" value="FliS"/>
    <property type="match status" value="1"/>
</dbReference>
<dbReference type="KEGG" id="pace:A6070_09865"/>
<evidence type="ECO:0000256" key="5">
    <source>
        <dbReference type="ARBA" id="ARBA00023186"/>
    </source>
</evidence>
<accession>A0A1L3GDL9</accession>
<evidence type="ECO:0000256" key="6">
    <source>
        <dbReference type="PIRNR" id="PIRNR039090"/>
    </source>
</evidence>
<evidence type="ECO:0000313" key="8">
    <source>
        <dbReference type="Proteomes" id="UP000182264"/>
    </source>
</evidence>
<dbReference type="NCBIfam" id="TIGR00208">
    <property type="entry name" value="fliS"/>
    <property type="match status" value="1"/>
</dbReference>
<evidence type="ECO:0000313" key="7">
    <source>
        <dbReference type="EMBL" id="APG23798.1"/>
    </source>
</evidence>
<keyword evidence="7" id="KW-0282">Flagellum</keyword>
<evidence type="ECO:0000256" key="1">
    <source>
        <dbReference type="ARBA" id="ARBA00004514"/>
    </source>
</evidence>
<dbReference type="Pfam" id="PF02561">
    <property type="entry name" value="FliS"/>
    <property type="match status" value="1"/>
</dbReference>